<evidence type="ECO:0000256" key="3">
    <source>
        <dbReference type="ARBA" id="ARBA00004906"/>
    </source>
</evidence>
<organism evidence="12">
    <name type="scientific">Polyblepharides amylifera</name>
    <dbReference type="NCBI Taxonomy" id="1486889"/>
    <lineage>
        <taxon>Eukaryota</taxon>
        <taxon>Viridiplantae</taxon>
        <taxon>Chlorophyta</taxon>
        <taxon>Pyramimonadophyceae</taxon>
        <taxon>Pyramimonadales</taxon>
        <taxon>Polyblepharidaceae</taxon>
        <taxon>Polyblepharides</taxon>
    </lineage>
</organism>
<keyword evidence="9 10" id="KW-0472">Membrane</keyword>
<keyword evidence="7" id="KW-0833">Ubl conjugation pathway</keyword>
<name>A0A7R9SV90_9CHLO</name>
<dbReference type="PANTHER" id="PTHR13145">
    <property type="entry name" value="SSM4 PROTEIN"/>
    <property type="match status" value="1"/>
</dbReference>
<reference evidence="12" key="1">
    <citation type="submission" date="2021-01" db="EMBL/GenBank/DDBJ databases">
        <authorList>
            <person name="Corre E."/>
            <person name="Pelletier E."/>
            <person name="Niang G."/>
            <person name="Scheremetjew M."/>
            <person name="Finn R."/>
            <person name="Kale V."/>
            <person name="Holt S."/>
            <person name="Cochrane G."/>
            <person name="Meng A."/>
            <person name="Brown T."/>
            <person name="Cohen L."/>
        </authorList>
    </citation>
    <scope>NUCLEOTIDE SEQUENCE</scope>
    <source>
        <strain evidence="12">CCMP720</strain>
    </source>
</reference>
<evidence type="ECO:0000313" key="12">
    <source>
        <dbReference type="EMBL" id="CAD8216079.1"/>
    </source>
</evidence>
<keyword evidence="6 10" id="KW-0812">Transmembrane</keyword>
<dbReference type="InterPro" id="IPR056521">
    <property type="entry name" value="MARCHF6-like_C"/>
</dbReference>
<dbReference type="Pfam" id="PF23113">
    <property type="entry name" value="MARCHF6_C"/>
    <property type="match status" value="1"/>
</dbReference>
<dbReference type="EMBL" id="HBDV01000557">
    <property type="protein sequence ID" value="CAD8216079.1"/>
    <property type="molecule type" value="Transcribed_RNA"/>
</dbReference>
<comment type="catalytic activity">
    <reaction evidence="1">
        <text>S-ubiquitinyl-[E2 ubiquitin-conjugating enzyme]-L-cysteine + [acceptor protein]-L-lysine = [E2 ubiquitin-conjugating enzyme]-L-cysteine + N(6)-ubiquitinyl-[acceptor protein]-L-lysine.</text>
        <dbReference type="EC" id="2.3.2.27"/>
    </reaction>
</comment>
<evidence type="ECO:0000259" key="11">
    <source>
        <dbReference type="Pfam" id="PF23113"/>
    </source>
</evidence>
<evidence type="ECO:0000256" key="8">
    <source>
        <dbReference type="ARBA" id="ARBA00022989"/>
    </source>
</evidence>
<dbReference type="PANTHER" id="PTHR13145:SF0">
    <property type="entry name" value="E3 UBIQUITIN-PROTEIN LIGASE MARCHF6"/>
    <property type="match status" value="1"/>
</dbReference>
<evidence type="ECO:0000256" key="6">
    <source>
        <dbReference type="ARBA" id="ARBA00022692"/>
    </source>
</evidence>
<dbReference type="EC" id="2.3.2.27" evidence="4"/>
<comment type="subcellular location">
    <subcellularLocation>
        <location evidence="2">Membrane</location>
        <topology evidence="2">Multi-pass membrane protein</topology>
    </subcellularLocation>
</comment>
<feature type="transmembrane region" description="Helical" evidence="10">
    <location>
        <begin position="83"/>
        <end position="101"/>
    </location>
</feature>
<gene>
    <name evidence="12" type="ORF">PAMY1081_LOCUS353</name>
</gene>
<proteinExistence type="predicted"/>
<evidence type="ECO:0000256" key="10">
    <source>
        <dbReference type="SAM" id="Phobius"/>
    </source>
</evidence>
<dbReference type="AlphaFoldDB" id="A0A7R9SV90"/>
<evidence type="ECO:0000256" key="4">
    <source>
        <dbReference type="ARBA" id="ARBA00012483"/>
    </source>
</evidence>
<accession>A0A7R9SV90</accession>
<protein>
    <recommendedName>
        <fullName evidence="4">RING-type E3 ubiquitin transferase</fullName>
        <ecNumber evidence="4">2.3.2.27</ecNumber>
    </recommendedName>
</protein>
<feature type="transmembrane region" description="Helical" evidence="10">
    <location>
        <begin position="47"/>
        <end position="71"/>
    </location>
</feature>
<sequence length="135" mass="15656">MLTLIWLVLAQSDRMRLPYWVYWRARLRHLRSVGLRGVHVRWTFDQFVVPITLPLICLLLIPYIAICIVLPSSGVSDDMVASMFQYVYLFGASCFVGMRIGKQFYGVVISLHNSIRDDQYLVGQDLVNWETSQVQ</sequence>
<keyword evidence="5" id="KW-0808">Transferase</keyword>
<evidence type="ECO:0000256" key="5">
    <source>
        <dbReference type="ARBA" id="ARBA00022679"/>
    </source>
</evidence>
<dbReference type="GO" id="GO:0061630">
    <property type="term" value="F:ubiquitin protein ligase activity"/>
    <property type="evidence" value="ECO:0007669"/>
    <property type="project" value="UniProtKB-EC"/>
</dbReference>
<keyword evidence="8 10" id="KW-1133">Transmembrane helix</keyword>
<evidence type="ECO:0000256" key="9">
    <source>
        <dbReference type="ARBA" id="ARBA00023136"/>
    </source>
</evidence>
<evidence type="ECO:0000256" key="2">
    <source>
        <dbReference type="ARBA" id="ARBA00004141"/>
    </source>
</evidence>
<evidence type="ECO:0000256" key="7">
    <source>
        <dbReference type="ARBA" id="ARBA00022786"/>
    </source>
</evidence>
<dbReference type="GO" id="GO:0005789">
    <property type="term" value="C:endoplasmic reticulum membrane"/>
    <property type="evidence" value="ECO:0007669"/>
    <property type="project" value="TreeGrafter"/>
</dbReference>
<evidence type="ECO:0000256" key="1">
    <source>
        <dbReference type="ARBA" id="ARBA00000900"/>
    </source>
</evidence>
<dbReference type="GO" id="GO:0036503">
    <property type="term" value="P:ERAD pathway"/>
    <property type="evidence" value="ECO:0007669"/>
    <property type="project" value="TreeGrafter"/>
</dbReference>
<comment type="pathway">
    <text evidence="3">Protein modification; protein ubiquitination.</text>
</comment>
<feature type="domain" description="E3 ubiquitin-protein ligase MARCHF6-like C-terminal" evidence="11">
    <location>
        <begin position="22"/>
        <end position="116"/>
    </location>
</feature>